<evidence type="ECO:0000313" key="1">
    <source>
        <dbReference type="EMBL" id="MED6223600.1"/>
    </source>
</evidence>
<accession>A0ABU6ZNW6</accession>
<reference evidence="1 2" key="1">
    <citation type="journal article" date="2023" name="Plants (Basel)">
        <title>Bridging the Gap: Combining Genomics and Transcriptomics Approaches to Understand Stylosanthes scabra, an Orphan Legume from the Brazilian Caatinga.</title>
        <authorList>
            <person name="Ferreira-Neto J.R.C."/>
            <person name="da Silva M.D."/>
            <person name="Binneck E."/>
            <person name="de Melo N.F."/>
            <person name="da Silva R.H."/>
            <person name="de Melo A.L.T.M."/>
            <person name="Pandolfi V."/>
            <person name="Bustamante F.O."/>
            <person name="Brasileiro-Vidal A.C."/>
            <person name="Benko-Iseppon A.M."/>
        </authorList>
    </citation>
    <scope>NUCLEOTIDE SEQUENCE [LARGE SCALE GENOMIC DNA]</scope>
    <source>
        <tissue evidence="1">Leaves</tissue>
    </source>
</reference>
<sequence length="118" mass="13538">MRHRNRSHFFFTQYSAVPHSPTPALTPLSNCQIHSPRNHRPPLFSVLQARTPVHLSSVFLSSQPHRPLTRLGYPLYSATVDAVLCHRRRPSNVDLTSSKFYILYMLGKIREISTIVSE</sequence>
<dbReference type="EMBL" id="JASCZI010272824">
    <property type="protein sequence ID" value="MED6223600.1"/>
    <property type="molecule type" value="Genomic_DNA"/>
</dbReference>
<gene>
    <name evidence="1" type="ORF">PIB30_075497</name>
</gene>
<comment type="caution">
    <text evidence="1">The sequence shown here is derived from an EMBL/GenBank/DDBJ whole genome shotgun (WGS) entry which is preliminary data.</text>
</comment>
<proteinExistence type="predicted"/>
<keyword evidence="2" id="KW-1185">Reference proteome</keyword>
<organism evidence="1 2">
    <name type="scientific">Stylosanthes scabra</name>
    <dbReference type="NCBI Taxonomy" id="79078"/>
    <lineage>
        <taxon>Eukaryota</taxon>
        <taxon>Viridiplantae</taxon>
        <taxon>Streptophyta</taxon>
        <taxon>Embryophyta</taxon>
        <taxon>Tracheophyta</taxon>
        <taxon>Spermatophyta</taxon>
        <taxon>Magnoliopsida</taxon>
        <taxon>eudicotyledons</taxon>
        <taxon>Gunneridae</taxon>
        <taxon>Pentapetalae</taxon>
        <taxon>rosids</taxon>
        <taxon>fabids</taxon>
        <taxon>Fabales</taxon>
        <taxon>Fabaceae</taxon>
        <taxon>Papilionoideae</taxon>
        <taxon>50 kb inversion clade</taxon>
        <taxon>dalbergioids sensu lato</taxon>
        <taxon>Dalbergieae</taxon>
        <taxon>Pterocarpus clade</taxon>
        <taxon>Stylosanthes</taxon>
    </lineage>
</organism>
<name>A0ABU6ZNW6_9FABA</name>
<protein>
    <submittedName>
        <fullName evidence="1">Uncharacterized protein</fullName>
    </submittedName>
</protein>
<evidence type="ECO:0000313" key="2">
    <source>
        <dbReference type="Proteomes" id="UP001341840"/>
    </source>
</evidence>
<dbReference type="Proteomes" id="UP001341840">
    <property type="component" value="Unassembled WGS sequence"/>
</dbReference>